<dbReference type="OrthoDB" id="288784at2759"/>
<evidence type="ECO:0008006" key="4">
    <source>
        <dbReference type="Google" id="ProtNLM"/>
    </source>
</evidence>
<accession>A0A8S1RDN6</accession>
<keyword evidence="1" id="KW-0732">Signal</keyword>
<name>A0A8S1RDN6_9CILI</name>
<organism evidence="2 3">
    <name type="scientific">Paramecium sonneborni</name>
    <dbReference type="NCBI Taxonomy" id="65129"/>
    <lineage>
        <taxon>Eukaryota</taxon>
        <taxon>Sar</taxon>
        <taxon>Alveolata</taxon>
        <taxon>Ciliophora</taxon>
        <taxon>Intramacronucleata</taxon>
        <taxon>Oligohymenophorea</taxon>
        <taxon>Peniculida</taxon>
        <taxon>Parameciidae</taxon>
        <taxon>Paramecium</taxon>
    </lineage>
</organism>
<protein>
    <recommendedName>
        <fullName evidence="4">Transmembrane protein</fullName>
    </recommendedName>
</protein>
<dbReference type="EMBL" id="CAJJDN010000165">
    <property type="protein sequence ID" value="CAD8126168.1"/>
    <property type="molecule type" value="Genomic_DNA"/>
</dbReference>
<keyword evidence="3" id="KW-1185">Reference proteome</keyword>
<reference evidence="2" key="1">
    <citation type="submission" date="2021-01" db="EMBL/GenBank/DDBJ databases">
        <authorList>
            <consortium name="Genoscope - CEA"/>
            <person name="William W."/>
        </authorList>
    </citation>
    <scope>NUCLEOTIDE SEQUENCE</scope>
</reference>
<feature type="chain" id="PRO_5035928945" description="Transmembrane protein" evidence="1">
    <location>
        <begin position="20"/>
        <end position="2472"/>
    </location>
</feature>
<proteinExistence type="predicted"/>
<gene>
    <name evidence="2" type="ORF">PSON_ATCC_30995.1.T1650060</name>
</gene>
<evidence type="ECO:0000313" key="2">
    <source>
        <dbReference type="EMBL" id="CAD8126168.1"/>
    </source>
</evidence>
<feature type="signal peptide" evidence="1">
    <location>
        <begin position="1"/>
        <end position="19"/>
    </location>
</feature>
<comment type="caution">
    <text evidence="2">The sequence shown here is derived from an EMBL/GenBank/DDBJ whole genome shotgun (WGS) entry which is preliminary data.</text>
</comment>
<evidence type="ECO:0000313" key="3">
    <source>
        <dbReference type="Proteomes" id="UP000692954"/>
    </source>
</evidence>
<sequence>MDFLKSSLLIIVIFLTGNCIDLCNQFISYQQCISSVQIQCMWDLIRNNCHYTNDYLQGCSGFLNVMACQKQLGVPSGQIAKCRFIKSCEKIPDELTEKCYNNLSKYGCLSVKNTQQICIWKNQSCYFIEKKEQQSLIQENFDEIMYSASACSLIEHYLVIHSSLLWNLISYIPDLKLEAYKQQQRDFNIEFTDTRNYDDPNTAKMVNNYLQKNGKFVWYKFGVSNQYNLTNLQISSRLREGCIALEIQNDQDILSILSFSKEIIGVNHIYCKYLNQIPIKIEKYVFLDNKCVILDTNILTNQNLIKQYNLNCHSLDQNQCIFFNSKEFNCQITSEENEYPCIEESIGFETNCMNVFCTINQCQKLENHYIELSTNMCVDQCTTISDRMECLQNNCIYLGIKSSQKQINCAPKNVCNQISLTKQNCFLLRAKCDWISEDNRCFELQDQQISYMKCQDTQNAYVCTFISLSDQMCYWSQELMKCINILDQPLLIGHEIFIDRNSNENDEEQISLICNLNLCKYNTLIATEYDEDNRICLFDQSKFKNNLNLINKYHCLQNLKGFYQWNQEKQICFKIEQSQIINKNCNELININERFCQFGLSQSDYFVCVYDQITYSCIEKTRVEVNNYGCVGHGLSRELCLNKNIEGQFCNYSDGLCIELSINMINNLKCDFLIDINQQVCRMQQINQILCKYNELNHSCMSINWNDNIEYNYNLNKYACSAVTDSYTYFNEQINRCIKLDINDSIYFKQLKCEEYFINKKTCQKIVTEGQICIWNNSINMCKNYVDNFPACYIFKESNSKTCSSLIYKNKNELTTDYFCVYENNKCESRLEYQIDCGENLIMNIHYCSWMTGIDQDGQHVQMCAFVDYKCIQLMEDDSMDTEIILNSINCEQANSKSCYKVKTVGQYCYNTSTILSNKQLDYGCKRWERSEIYCYELIYYVSDINQFNANICSLALNECIYDSIQGCITPSSKAIFNCEDVGLSQRVCNRQTKDRRCGFINQICQYLPEYQIFMGNCNLLNQFACNSSAFIQCIWDIKSRICKSLQLSSIKQISSDYFCSADQSDVFILNGQTQCIQIEKSNYNLYSCDTAGLNKYGCHSLPTQYCQYLNNQCQFYKSIQCEDYIYECNANNSNDQYCVFKDNKCFSIANTSFNCDSFEKTNYLFCYQYTNCIYKDSQCQQVREYQKYQNCQSINNITNCTVQNSQLKCQYSQSCNDLNSQLLICPSLKGYYSRNACNYFDNCQYGYTKSGYGFCFNGSSIIELTCDLLSYDLCLEDLSHLNINLKCYWDQICKNVENENINKCNDLLQYKSSYAACIHFNNIDCKYSFNDKKCKLVNEYIDISCFGSSKLECDQIKQICYYNNNICTTSGNDEQINKYGCINKSGYYQYRQGNCILLQTINYQQSCQNLSKDACLSQITKEIHCRWINQNCQQVLKQENKMINSCQDLNQRVCQQIVLSNVQCVWNSETSICETITITNFDCTIINQSISTSISLCSSQINSNCIKHIDGTQCNIISNKINSCTLYGLNQNACLTLTTKPCIWKLLNNGGYCDDANLYQSQCEDLINEQACLNIKNINQYCKWNNNLNICQFQQITNCISASHLNQAIPCKAVLNQSCQYNQLINQCEIIQNTPTECSESYNQFACIQSIKGCVWNLNSCYQQTISNCNLFLNKFVCLNNNQVSCQWINNLCQPFSLIQPKIYCVNLPQQLNQYACQINAIDPCNLNFKLEICIPLQQYSSNFNNYVSVSELLSISNLDYPQPLLYNHCINLQTKEYCIKSRMQNQACFWSYSCQTATNFDLLKCSDSLNIFACLNITNSNQLCYWNQKCLNWSTDNPIMSNVNINVCINHSVNSIYSNYSCQNQDLHLIKCNSLGISKQTCLSIPNKPCQWDKQFNKCLEFIQDNLKNQCSDFQLVSPYVCQILQNYACIYDNNTFSCIQTIKNNSLIGISKSACLQNDYKPIYWNELNQCEELITPINCNSQLKVNSIACQSITDIACLYNNQLNQCVSQFNIWSLKCNSVGLNLKGCSLVQNEPCIFLNNKCQNFIDYESNCIMIKNVNALACASIIHSNCIYDSIRLQCDVPIYSSDICNIPGKNKNFCESNSLCKWNQEILNCQCNEYQQEICKIENKNDCKSNPNCYFNGNNCIRKQCNHLTTDICTAYLDGQTCYLNIYNECQSAIKCEDIFESKLPCSQFSFNSIQCIQVGNTCVQQNNLQTYCLYSDCSNPNCIYQFGICKSRTCSDYNIHNCNQQRDCYLDPNNICQILTSCSLINNYGEEAMNICNQLTFQGYRCNWQKISLLDETRVCTNQPCLLYGSSKNLCHGNEINGYSCVLSASLICQQCEQITEKCQCENQFKICTFLNGKCISIPCTSFLTKKQCEEVQNRCYWSTQIKEDNSIVEMCVKECIKIIDSDECNARTKECYYEPLMMKCQQGQKQVINLSKDIIIEEFYSHVINFMIIILILFL</sequence>
<dbReference type="Proteomes" id="UP000692954">
    <property type="component" value="Unassembled WGS sequence"/>
</dbReference>
<evidence type="ECO:0000256" key="1">
    <source>
        <dbReference type="SAM" id="SignalP"/>
    </source>
</evidence>